<proteinExistence type="predicted"/>
<reference evidence="2" key="1">
    <citation type="submission" date="2022-06" db="EMBL/GenBank/DDBJ databases">
        <authorList>
            <person name="Berger JAMES D."/>
            <person name="Berger JAMES D."/>
        </authorList>
    </citation>
    <scope>NUCLEOTIDE SEQUENCE [LARGE SCALE GENOMIC DNA]</scope>
</reference>
<evidence type="ECO:0000313" key="3">
    <source>
        <dbReference type="WBParaSite" id="TREG1_60570.1"/>
    </source>
</evidence>
<dbReference type="SUPFAM" id="SSF57903">
    <property type="entry name" value="FYVE/PHD zinc finger"/>
    <property type="match status" value="1"/>
</dbReference>
<protein>
    <recommendedName>
        <fullName evidence="4">PHD-type domain-containing protein</fullName>
    </recommendedName>
</protein>
<dbReference type="InterPro" id="IPR013083">
    <property type="entry name" value="Znf_RING/FYVE/PHD"/>
</dbReference>
<feature type="compositionally biased region" description="Basic residues" evidence="1">
    <location>
        <begin position="124"/>
        <end position="134"/>
    </location>
</feature>
<dbReference type="InterPro" id="IPR011011">
    <property type="entry name" value="Znf_FYVE_PHD"/>
</dbReference>
<sequence length="362" mass="40328">MAPTNNCGRPDCHFPVDDGMQCDNCSLWFHKVCTGLTPVAYKRCCKPSSPWLCKFCSNPLDVLIQEAVGLLMSKKLSKDIVEKPVPETLAKDGGSGHSCKTQDASPPEVSEAKEAQNAQTSVAAKRKRQRKSRRASSASMAKPACEIATPKRSVSSARIASSRGENRVGETDSTWLLPKGKKQNKTRKETVAEFTNKVSTTVSTSKTQKPTDSSYSIIIWNLEESKNTDPAARHADDLKAISSIFREILPEKTTGVHVRKAIRIGKRNPDATGTPRRLLKIVLGNETERRTILDNAFKVNDKSLKIRPDWPLEDRIKRREAVAELKARLEKGEKDLKLLGFRVVRSRKPMLPRPLFISRVNT</sequence>
<keyword evidence="2" id="KW-1185">Reference proteome</keyword>
<feature type="region of interest" description="Disordered" evidence="1">
    <location>
        <begin position="87"/>
        <end position="166"/>
    </location>
</feature>
<evidence type="ECO:0000313" key="2">
    <source>
        <dbReference type="Proteomes" id="UP000050795"/>
    </source>
</evidence>
<feature type="compositionally biased region" description="Low complexity" evidence="1">
    <location>
        <begin position="152"/>
        <end position="163"/>
    </location>
</feature>
<evidence type="ECO:0008006" key="4">
    <source>
        <dbReference type="Google" id="ProtNLM"/>
    </source>
</evidence>
<dbReference type="AlphaFoldDB" id="A0AA85JVV1"/>
<organism evidence="2 3">
    <name type="scientific">Trichobilharzia regenti</name>
    <name type="common">Nasal bird schistosome</name>
    <dbReference type="NCBI Taxonomy" id="157069"/>
    <lineage>
        <taxon>Eukaryota</taxon>
        <taxon>Metazoa</taxon>
        <taxon>Spiralia</taxon>
        <taxon>Lophotrochozoa</taxon>
        <taxon>Platyhelminthes</taxon>
        <taxon>Trematoda</taxon>
        <taxon>Digenea</taxon>
        <taxon>Strigeidida</taxon>
        <taxon>Schistosomatoidea</taxon>
        <taxon>Schistosomatidae</taxon>
        <taxon>Trichobilharzia</taxon>
    </lineage>
</organism>
<name>A0AA85JVV1_TRIRE</name>
<reference evidence="3" key="2">
    <citation type="submission" date="2023-11" db="UniProtKB">
        <authorList>
            <consortium name="WormBaseParasite"/>
        </authorList>
    </citation>
    <scope>IDENTIFICATION</scope>
</reference>
<accession>A0AA85JVV1</accession>
<dbReference type="Gene3D" id="3.30.40.10">
    <property type="entry name" value="Zinc/RING finger domain, C3HC4 (zinc finger)"/>
    <property type="match status" value="1"/>
</dbReference>
<dbReference type="WBParaSite" id="TREG1_60570.1">
    <property type="protein sequence ID" value="TREG1_60570.1"/>
    <property type="gene ID" value="TREG1_60570"/>
</dbReference>
<dbReference type="Proteomes" id="UP000050795">
    <property type="component" value="Unassembled WGS sequence"/>
</dbReference>
<evidence type="ECO:0000256" key="1">
    <source>
        <dbReference type="SAM" id="MobiDB-lite"/>
    </source>
</evidence>